<dbReference type="Proteomes" id="UP000624325">
    <property type="component" value="Unassembled WGS sequence"/>
</dbReference>
<reference evidence="1 2" key="1">
    <citation type="submission" date="2021-01" db="EMBL/GenBank/DDBJ databases">
        <title>Whole genome shotgun sequence of Asanoa iriomotensis NBRC 100142.</title>
        <authorList>
            <person name="Komaki H."/>
            <person name="Tamura T."/>
        </authorList>
    </citation>
    <scope>NUCLEOTIDE SEQUENCE [LARGE SCALE GENOMIC DNA]</scope>
    <source>
        <strain evidence="1 2">NBRC 100142</strain>
    </source>
</reference>
<evidence type="ECO:0000313" key="2">
    <source>
        <dbReference type="Proteomes" id="UP000624325"/>
    </source>
</evidence>
<organism evidence="1 2">
    <name type="scientific">Asanoa iriomotensis</name>
    <dbReference type="NCBI Taxonomy" id="234613"/>
    <lineage>
        <taxon>Bacteria</taxon>
        <taxon>Bacillati</taxon>
        <taxon>Actinomycetota</taxon>
        <taxon>Actinomycetes</taxon>
        <taxon>Micromonosporales</taxon>
        <taxon>Micromonosporaceae</taxon>
        <taxon>Asanoa</taxon>
    </lineage>
</organism>
<comment type="caution">
    <text evidence="1">The sequence shown here is derived from an EMBL/GenBank/DDBJ whole genome shotgun (WGS) entry which is preliminary data.</text>
</comment>
<dbReference type="EMBL" id="BONC01000079">
    <property type="protein sequence ID" value="GIF60855.1"/>
    <property type="molecule type" value="Genomic_DNA"/>
</dbReference>
<proteinExistence type="predicted"/>
<accession>A0ABQ4CDM6</accession>
<evidence type="ECO:0008006" key="3">
    <source>
        <dbReference type="Google" id="ProtNLM"/>
    </source>
</evidence>
<dbReference type="RefSeq" id="WP_203707670.1">
    <property type="nucleotide sequence ID" value="NZ_BAAALU010000002.1"/>
</dbReference>
<gene>
    <name evidence="1" type="ORF">Air01nite_69500</name>
</gene>
<name>A0ABQ4CDM6_9ACTN</name>
<protein>
    <recommendedName>
        <fullName evidence="3">Excreted virulence factor EspC (Type VII ESX diderm)</fullName>
    </recommendedName>
</protein>
<sequence>MTLSSAARRLDEAAADLGDPAFVDVGPAAFGADLPGRLGVLGRELHERWSSSLFEGSRSATALAARLTDAAAALRTAGGGYATVEDDAARRTTEAGGT</sequence>
<keyword evidence="2" id="KW-1185">Reference proteome</keyword>
<evidence type="ECO:0000313" key="1">
    <source>
        <dbReference type="EMBL" id="GIF60855.1"/>
    </source>
</evidence>